<dbReference type="Pfam" id="PF08241">
    <property type="entry name" value="Methyltransf_11"/>
    <property type="match status" value="1"/>
</dbReference>
<dbReference type="CDD" id="cd02440">
    <property type="entry name" value="AdoMet_MTases"/>
    <property type="match status" value="1"/>
</dbReference>
<evidence type="ECO:0000313" key="3">
    <source>
        <dbReference type="EMBL" id="EKD29976.1"/>
    </source>
</evidence>
<dbReference type="GO" id="GO:0008757">
    <property type="term" value="F:S-adenosylmethionine-dependent methyltransferase activity"/>
    <property type="evidence" value="ECO:0007669"/>
    <property type="project" value="InterPro"/>
</dbReference>
<dbReference type="Gene3D" id="3.40.50.150">
    <property type="entry name" value="Vaccinia Virus protein VP39"/>
    <property type="match status" value="1"/>
</dbReference>
<keyword evidence="3" id="KW-0489">Methyltransferase</keyword>
<feature type="domain" description="Methyltransferase type 11" evidence="2">
    <location>
        <begin position="68"/>
        <end position="148"/>
    </location>
</feature>
<gene>
    <name evidence="3" type="ORF">ACD_78C00197G0011</name>
</gene>
<dbReference type="InterPro" id="IPR029063">
    <property type="entry name" value="SAM-dependent_MTases_sf"/>
</dbReference>
<dbReference type="PANTHER" id="PTHR43591">
    <property type="entry name" value="METHYLTRANSFERASE"/>
    <property type="match status" value="1"/>
</dbReference>
<organism evidence="3">
    <name type="scientific">uncultured bacterium</name>
    <name type="common">gcode 4</name>
    <dbReference type="NCBI Taxonomy" id="1234023"/>
    <lineage>
        <taxon>Bacteria</taxon>
        <taxon>environmental samples</taxon>
    </lineage>
</organism>
<dbReference type="GO" id="GO:0032259">
    <property type="term" value="P:methylation"/>
    <property type="evidence" value="ECO:0007669"/>
    <property type="project" value="UniProtKB-KW"/>
</dbReference>
<sequence length="253" mass="30540">MFILNSMNVNSLIAQQKENMNRDWKDSIISAQENELQKYLWNLSLETWYSLIGDSLVWKTVLIVCAWNGYDANFWHQKWATVTATDLSEEACRKIQERNSDILVQVENAENLSFQDNSFDYVIVRAGLHHLPRPTIWIYEMLRVAKKGILFMEAQDSLIMRILRKTWLVLEIEPSWNYVYTFTRREIEKLCKTMFLPDPKIQTFFFQHVPFLTQLYTKLNWKHWLVLYKWILSLLNLLFWYWGNNFICYIKKQ</sequence>
<dbReference type="AlphaFoldDB" id="K1XYB4"/>
<comment type="caution">
    <text evidence="3">The sequence shown here is derived from an EMBL/GenBank/DDBJ whole genome shotgun (WGS) entry which is preliminary data.</text>
</comment>
<dbReference type="SUPFAM" id="SSF53335">
    <property type="entry name" value="S-adenosyl-L-methionine-dependent methyltransferases"/>
    <property type="match status" value="1"/>
</dbReference>
<accession>K1XYB4</accession>
<name>K1XYB4_9BACT</name>
<keyword evidence="1" id="KW-1133">Transmembrane helix</keyword>
<dbReference type="InterPro" id="IPR013216">
    <property type="entry name" value="Methyltransf_11"/>
</dbReference>
<evidence type="ECO:0000259" key="2">
    <source>
        <dbReference type="Pfam" id="PF08241"/>
    </source>
</evidence>
<keyword evidence="1" id="KW-0812">Transmembrane</keyword>
<evidence type="ECO:0000256" key="1">
    <source>
        <dbReference type="SAM" id="Phobius"/>
    </source>
</evidence>
<protein>
    <submittedName>
        <fullName evidence="3">Methyltransferase type 11</fullName>
    </submittedName>
</protein>
<keyword evidence="3" id="KW-0808">Transferase</keyword>
<proteinExistence type="predicted"/>
<keyword evidence="1" id="KW-0472">Membrane</keyword>
<feature type="transmembrane region" description="Helical" evidence="1">
    <location>
        <begin position="224"/>
        <end position="243"/>
    </location>
</feature>
<reference evidence="3" key="1">
    <citation type="journal article" date="2012" name="Science">
        <title>Fermentation, hydrogen, and sulfur metabolism in multiple uncultivated bacterial phyla.</title>
        <authorList>
            <person name="Wrighton K.C."/>
            <person name="Thomas B.C."/>
            <person name="Sharon I."/>
            <person name="Miller C.S."/>
            <person name="Castelle C.J."/>
            <person name="VerBerkmoes N.C."/>
            <person name="Wilkins M.J."/>
            <person name="Hettich R.L."/>
            <person name="Lipton M.S."/>
            <person name="Williams K.H."/>
            <person name="Long P.E."/>
            <person name="Banfield J.F."/>
        </authorList>
    </citation>
    <scope>NUCLEOTIDE SEQUENCE [LARGE SCALE GENOMIC DNA]</scope>
</reference>
<dbReference type="EMBL" id="AMFJ01034197">
    <property type="protein sequence ID" value="EKD29976.1"/>
    <property type="molecule type" value="Genomic_DNA"/>
</dbReference>